<evidence type="ECO:0000313" key="6">
    <source>
        <dbReference type="EMBL" id="KAJ7741515.1"/>
    </source>
</evidence>
<dbReference type="PANTHER" id="PTHR12714:SF9">
    <property type="entry name" value="PROTEIN-S-ISOPRENYLCYSTEINE O-METHYLTRANSFERASE"/>
    <property type="match status" value="1"/>
</dbReference>
<keyword evidence="5" id="KW-0256">Endoplasmic reticulum</keyword>
<feature type="transmembrane region" description="Helical" evidence="5">
    <location>
        <begin position="91"/>
        <end position="110"/>
    </location>
</feature>
<keyword evidence="5" id="KW-0949">S-adenosyl-L-methionine</keyword>
<dbReference type="GO" id="GO:0004671">
    <property type="term" value="F:protein C-terminal S-isoprenylcysteine carboxyl O-methyltransferase activity"/>
    <property type="evidence" value="ECO:0007669"/>
    <property type="project" value="UniProtKB-EC"/>
</dbReference>
<reference evidence="6" key="1">
    <citation type="submission" date="2023-03" db="EMBL/GenBank/DDBJ databases">
        <title>Massive genome expansion in bonnet fungi (Mycena s.s.) driven by repeated elements and novel gene families across ecological guilds.</title>
        <authorList>
            <consortium name="Lawrence Berkeley National Laboratory"/>
            <person name="Harder C.B."/>
            <person name="Miyauchi S."/>
            <person name="Viragh M."/>
            <person name="Kuo A."/>
            <person name="Thoen E."/>
            <person name="Andreopoulos B."/>
            <person name="Lu D."/>
            <person name="Skrede I."/>
            <person name="Drula E."/>
            <person name="Henrissat B."/>
            <person name="Morin E."/>
            <person name="Kohler A."/>
            <person name="Barry K."/>
            <person name="LaButti K."/>
            <person name="Morin E."/>
            <person name="Salamov A."/>
            <person name="Lipzen A."/>
            <person name="Mereny Z."/>
            <person name="Hegedus B."/>
            <person name="Baldrian P."/>
            <person name="Stursova M."/>
            <person name="Weitz H."/>
            <person name="Taylor A."/>
            <person name="Grigoriev I.V."/>
            <person name="Nagy L.G."/>
            <person name="Martin F."/>
            <person name="Kauserud H."/>
        </authorList>
    </citation>
    <scope>NUCLEOTIDE SEQUENCE</scope>
    <source>
        <strain evidence="6">CBHHK188m</strain>
    </source>
</reference>
<protein>
    <recommendedName>
        <fullName evidence="5">Protein-S-isoprenylcysteine O-methyltransferase</fullName>
        <ecNumber evidence="5">2.1.1.100</ecNumber>
    </recommendedName>
</protein>
<dbReference type="Gene3D" id="1.20.120.1630">
    <property type="match status" value="1"/>
</dbReference>
<comment type="similarity">
    <text evidence="5">Belongs to the class VI-like SAM-binding methyltransferase superfamily. Isoprenylcysteine carboxyl methyltransferase family.</text>
</comment>
<keyword evidence="2 5" id="KW-0812">Transmembrane</keyword>
<evidence type="ECO:0000256" key="3">
    <source>
        <dbReference type="ARBA" id="ARBA00022989"/>
    </source>
</evidence>
<dbReference type="EC" id="2.1.1.100" evidence="5"/>
<proteinExistence type="inferred from homology"/>
<evidence type="ECO:0000256" key="1">
    <source>
        <dbReference type="ARBA" id="ARBA00004141"/>
    </source>
</evidence>
<evidence type="ECO:0000256" key="2">
    <source>
        <dbReference type="ARBA" id="ARBA00022692"/>
    </source>
</evidence>
<organism evidence="6 7">
    <name type="scientific">Mycena maculata</name>
    <dbReference type="NCBI Taxonomy" id="230809"/>
    <lineage>
        <taxon>Eukaryota</taxon>
        <taxon>Fungi</taxon>
        <taxon>Dikarya</taxon>
        <taxon>Basidiomycota</taxon>
        <taxon>Agaricomycotina</taxon>
        <taxon>Agaricomycetes</taxon>
        <taxon>Agaricomycetidae</taxon>
        <taxon>Agaricales</taxon>
        <taxon>Marasmiineae</taxon>
        <taxon>Mycenaceae</taxon>
        <taxon>Mycena</taxon>
    </lineage>
</organism>
<sequence length="228" mass="25860">MSLLRLTLIGIQAVCNQMAFTPPNPSIAPRVTRFHTEEPYFLQMAPFISRIHMRAVYIIAAFESLYCLFTMGPLRATRSPVCLASQPNIHITPFFCIGWTAVILGTYIRLACFRTLKEFFTFELTIHPNHKLITDGFYGYVRHPAYTGSLLITAGLSFSHLTKGNWATECGPLMIPFSGPMIGTFWFLWTLSVGLSRVNAEDNLPKMFPEEFDAWAAKVPWWFLPGLI</sequence>
<dbReference type="Pfam" id="PF04140">
    <property type="entry name" value="ICMT"/>
    <property type="match status" value="1"/>
</dbReference>
<dbReference type="Proteomes" id="UP001215280">
    <property type="component" value="Unassembled WGS sequence"/>
</dbReference>
<gene>
    <name evidence="6" type="ORF">DFH07DRAFT_52714</name>
</gene>
<keyword evidence="3 5" id="KW-1133">Transmembrane helix</keyword>
<dbReference type="GO" id="GO:0032259">
    <property type="term" value="P:methylation"/>
    <property type="evidence" value="ECO:0007669"/>
    <property type="project" value="UniProtKB-KW"/>
</dbReference>
<dbReference type="PANTHER" id="PTHR12714">
    <property type="entry name" value="PROTEIN-S ISOPRENYLCYSTEINE O-METHYLTRANSFERASE"/>
    <property type="match status" value="1"/>
</dbReference>
<dbReference type="InterPro" id="IPR007269">
    <property type="entry name" value="ICMT_MeTrfase"/>
</dbReference>
<comment type="catalytic activity">
    <reaction evidence="5">
        <text>[protein]-C-terminal S-[(2E,6E)-farnesyl]-L-cysteine + S-adenosyl-L-methionine = [protein]-C-terminal S-[(2E,6E)-farnesyl]-L-cysteine methyl ester + S-adenosyl-L-homocysteine</text>
        <dbReference type="Rhea" id="RHEA:21672"/>
        <dbReference type="Rhea" id="RHEA-COMP:12125"/>
        <dbReference type="Rhea" id="RHEA-COMP:12126"/>
        <dbReference type="ChEBI" id="CHEBI:57856"/>
        <dbReference type="ChEBI" id="CHEBI:59789"/>
        <dbReference type="ChEBI" id="CHEBI:90510"/>
        <dbReference type="ChEBI" id="CHEBI:90511"/>
        <dbReference type="EC" id="2.1.1.100"/>
    </reaction>
</comment>
<evidence type="ECO:0000313" key="7">
    <source>
        <dbReference type="Proteomes" id="UP001215280"/>
    </source>
</evidence>
<keyword evidence="5" id="KW-0808">Transferase</keyword>
<name>A0AAD7IEV4_9AGAR</name>
<evidence type="ECO:0000256" key="4">
    <source>
        <dbReference type="ARBA" id="ARBA00023136"/>
    </source>
</evidence>
<comment type="subcellular location">
    <subcellularLocation>
        <location evidence="5">Endoplasmic reticulum membrane</location>
        <topology evidence="5">Multi-pass membrane protein</topology>
    </subcellularLocation>
    <subcellularLocation>
        <location evidence="1">Membrane</location>
        <topology evidence="1">Multi-pass membrane protein</topology>
    </subcellularLocation>
</comment>
<comment type="caution">
    <text evidence="6">The sequence shown here is derived from an EMBL/GenBank/DDBJ whole genome shotgun (WGS) entry which is preliminary data.</text>
</comment>
<dbReference type="AlphaFoldDB" id="A0AAD7IEV4"/>
<accession>A0AAD7IEV4</accession>
<keyword evidence="4 5" id="KW-0472">Membrane</keyword>
<keyword evidence="5" id="KW-0489">Methyltransferase</keyword>
<comment type="caution">
    <text evidence="5">Lacks conserved residue(s) required for the propagation of feature annotation.</text>
</comment>
<keyword evidence="7" id="KW-1185">Reference proteome</keyword>
<evidence type="ECO:0000256" key="5">
    <source>
        <dbReference type="RuleBase" id="RU362022"/>
    </source>
</evidence>
<dbReference type="EMBL" id="JARJLG010000122">
    <property type="protein sequence ID" value="KAJ7741515.1"/>
    <property type="molecule type" value="Genomic_DNA"/>
</dbReference>
<dbReference type="GO" id="GO:0005789">
    <property type="term" value="C:endoplasmic reticulum membrane"/>
    <property type="evidence" value="ECO:0007669"/>
    <property type="project" value="UniProtKB-SubCell"/>
</dbReference>
<feature type="transmembrane region" description="Helical" evidence="5">
    <location>
        <begin position="51"/>
        <end position="71"/>
    </location>
</feature>